<name>A0ACB6Z3V2_THEGA</name>
<keyword evidence="1" id="KW-0413">Isomerase</keyword>
<reference evidence="1" key="2">
    <citation type="journal article" date="2020" name="Nat. Commun.">
        <title>Large-scale genome sequencing of mycorrhizal fungi provides insights into the early evolution of symbiotic traits.</title>
        <authorList>
            <person name="Miyauchi S."/>
            <person name="Kiss E."/>
            <person name="Kuo A."/>
            <person name="Drula E."/>
            <person name="Kohler A."/>
            <person name="Sanchez-Garcia M."/>
            <person name="Morin E."/>
            <person name="Andreopoulos B."/>
            <person name="Barry K.W."/>
            <person name="Bonito G."/>
            <person name="Buee M."/>
            <person name="Carver A."/>
            <person name="Chen C."/>
            <person name="Cichocki N."/>
            <person name="Clum A."/>
            <person name="Culley D."/>
            <person name="Crous P.W."/>
            <person name="Fauchery L."/>
            <person name="Girlanda M."/>
            <person name="Hayes R.D."/>
            <person name="Keri Z."/>
            <person name="LaButti K."/>
            <person name="Lipzen A."/>
            <person name="Lombard V."/>
            <person name="Magnuson J."/>
            <person name="Maillard F."/>
            <person name="Murat C."/>
            <person name="Nolan M."/>
            <person name="Ohm R.A."/>
            <person name="Pangilinan J."/>
            <person name="Pereira M.F."/>
            <person name="Perotto S."/>
            <person name="Peter M."/>
            <person name="Pfister S."/>
            <person name="Riley R."/>
            <person name="Sitrit Y."/>
            <person name="Stielow J.B."/>
            <person name="Szollosi G."/>
            <person name="Zifcakova L."/>
            <person name="Stursova M."/>
            <person name="Spatafora J.W."/>
            <person name="Tedersoo L."/>
            <person name="Vaario L.M."/>
            <person name="Yamada A."/>
            <person name="Yan M."/>
            <person name="Wang P."/>
            <person name="Xu J."/>
            <person name="Bruns T."/>
            <person name="Baldrian P."/>
            <person name="Vilgalys R."/>
            <person name="Dunand C."/>
            <person name="Henrissat B."/>
            <person name="Grigoriev I.V."/>
            <person name="Hibbett D."/>
            <person name="Nagy L.G."/>
            <person name="Martin F.M."/>
        </authorList>
    </citation>
    <scope>NUCLEOTIDE SEQUENCE</scope>
    <source>
        <strain evidence="1">P2</strain>
    </source>
</reference>
<accession>A0ACB6Z3V2</accession>
<organism evidence="1 2">
    <name type="scientific">Thelephora ganbajun</name>
    <name type="common">Ganba fungus</name>
    <dbReference type="NCBI Taxonomy" id="370292"/>
    <lineage>
        <taxon>Eukaryota</taxon>
        <taxon>Fungi</taxon>
        <taxon>Dikarya</taxon>
        <taxon>Basidiomycota</taxon>
        <taxon>Agaricomycotina</taxon>
        <taxon>Agaricomycetes</taxon>
        <taxon>Thelephorales</taxon>
        <taxon>Thelephoraceae</taxon>
        <taxon>Thelephora</taxon>
    </lineage>
</organism>
<keyword evidence="2" id="KW-1185">Reference proteome</keyword>
<evidence type="ECO:0000313" key="2">
    <source>
        <dbReference type="Proteomes" id="UP000886501"/>
    </source>
</evidence>
<gene>
    <name evidence="1" type="ORF">BDM02DRAFT_3191030</name>
</gene>
<proteinExistence type="predicted"/>
<sequence length="378" mass="41599">MKVASFFFTLGLSALALAHPGHETRSNVKEVSAQSTWDSTIGKGVPALVEFFAPWCGHCKNLAPKYEQLADAFEHAKDKVIIAKVDADGEGKPLGQKYDVKGYPTLKWFDGDGNVAEDYEGGRELEDLVKFITDKTGVKSNLKPPPPSEVTSLTISNFDSVALDDTKDVLVTFTAPWCGHCKSLKPVYENVARYFKDEKNCIVANMDADAAYNKPVAQKYGVASYPTIKFFGKGEDNKEKPIAYNGGRSEQAFVDFLNEKCGTHRAIGGGLNDFAGRVPSLDELAQKFIDATTDVRTTILDEAASLGKDAKGYIRVMEKIVTKSNDYITKELKRLESILAKGTLGSQKLDEIKIKFNVLSAFVKRETPEKLSRAEDEL</sequence>
<evidence type="ECO:0000313" key="1">
    <source>
        <dbReference type="EMBL" id="KAF9643973.1"/>
    </source>
</evidence>
<comment type="caution">
    <text evidence="1">The sequence shown here is derived from an EMBL/GenBank/DDBJ whole genome shotgun (WGS) entry which is preliminary data.</text>
</comment>
<dbReference type="EMBL" id="MU118171">
    <property type="protein sequence ID" value="KAF9643973.1"/>
    <property type="molecule type" value="Genomic_DNA"/>
</dbReference>
<protein>
    <submittedName>
        <fullName evidence="1">Disulfide isomerase</fullName>
    </submittedName>
</protein>
<dbReference type="Proteomes" id="UP000886501">
    <property type="component" value="Unassembled WGS sequence"/>
</dbReference>
<reference evidence="1" key="1">
    <citation type="submission" date="2019-10" db="EMBL/GenBank/DDBJ databases">
        <authorList>
            <consortium name="DOE Joint Genome Institute"/>
            <person name="Kuo A."/>
            <person name="Miyauchi S."/>
            <person name="Kiss E."/>
            <person name="Drula E."/>
            <person name="Kohler A."/>
            <person name="Sanchez-Garcia M."/>
            <person name="Andreopoulos B."/>
            <person name="Barry K.W."/>
            <person name="Bonito G."/>
            <person name="Buee M."/>
            <person name="Carver A."/>
            <person name="Chen C."/>
            <person name="Cichocki N."/>
            <person name="Clum A."/>
            <person name="Culley D."/>
            <person name="Crous P.W."/>
            <person name="Fauchery L."/>
            <person name="Girlanda M."/>
            <person name="Hayes R."/>
            <person name="Keri Z."/>
            <person name="Labutti K."/>
            <person name="Lipzen A."/>
            <person name="Lombard V."/>
            <person name="Magnuson J."/>
            <person name="Maillard F."/>
            <person name="Morin E."/>
            <person name="Murat C."/>
            <person name="Nolan M."/>
            <person name="Ohm R."/>
            <person name="Pangilinan J."/>
            <person name="Pereira M."/>
            <person name="Perotto S."/>
            <person name="Peter M."/>
            <person name="Riley R."/>
            <person name="Sitrit Y."/>
            <person name="Stielow B."/>
            <person name="Szollosi G."/>
            <person name="Zifcakova L."/>
            <person name="Stursova M."/>
            <person name="Spatafora J.W."/>
            <person name="Tedersoo L."/>
            <person name="Vaario L.-M."/>
            <person name="Yamada A."/>
            <person name="Yan M."/>
            <person name="Wang P."/>
            <person name="Xu J."/>
            <person name="Bruns T."/>
            <person name="Baldrian P."/>
            <person name="Vilgalys R."/>
            <person name="Henrissat B."/>
            <person name="Grigoriev I.V."/>
            <person name="Hibbett D."/>
            <person name="Nagy L.G."/>
            <person name="Martin F.M."/>
        </authorList>
    </citation>
    <scope>NUCLEOTIDE SEQUENCE</scope>
    <source>
        <strain evidence="1">P2</strain>
    </source>
</reference>